<comment type="caution">
    <text evidence="1">The sequence shown here is derived from an EMBL/GenBank/DDBJ whole genome shotgun (WGS) entry which is preliminary data.</text>
</comment>
<sequence length="93" mass="10682">MVAHAGRRICGIVGCAAGLNWCGFEPVSMRSYELFLNKQWPPQETDLSSAGDQRNDQNKICLTWNQDLPIFRCGIRKCWIMMMITVFRYAHGQ</sequence>
<organism evidence="1 2">
    <name type="scientific">Caerostris extrusa</name>
    <name type="common">Bark spider</name>
    <name type="synonym">Caerostris bankana</name>
    <dbReference type="NCBI Taxonomy" id="172846"/>
    <lineage>
        <taxon>Eukaryota</taxon>
        <taxon>Metazoa</taxon>
        <taxon>Ecdysozoa</taxon>
        <taxon>Arthropoda</taxon>
        <taxon>Chelicerata</taxon>
        <taxon>Arachnida</taxon>
        <taxon>Araneae</taxon>
        <taxon>Araneomorphae</taxon>
        <taxon>Entelegynae</taxon>
        <taxon>Araneoidea</taxon>
        <taxon>Araneidae</taxon>
        <taxon>Caerostris</taxon>
    </lineage>
</organism>
<keyword evidence="2" id="KW-1185">Reference proteome</keyword>
<proteinExistence type="predicted"/>
<dbReference type="EMBL" id="BPLR01019201">
    <property type="protein sequence ID" value="GIZ05083.1"/>
    <property type="molecule type" value="Genomic_DNA"/>
</dbReference>
<reference evidence="1 2" key="1">
    <citation type="submission" date="2021-06" db="EMBL/GenBank/DDBJ databases">
        <title>Caerostris extrusa draft genome.</title>
        <authorList>
            <person name="Kono N."/>
            <person name="Arakawa K."/>
        </authorList>
    </citation>
    <scope>NUCLEOTIDE SEQUENCE [LARGE SCALE GENOMIC DNA]</scope>
</reference>
<accession>A0AAV4YCS8</accession>
<protein>
    <submittedName>
        <fullName evidence="1">Uncharacterized protein</fullName>
    </submittedName>
</protein>
<dbReference type="Proteomes" id="UP001054945">
    <property type="component" value="Unassembled WGS sequence"/>
</dbReference>
<feature type="non-terminal residue" evidence="1">
    <location>
        <position position="93"/>
    </location>
</feature>
<evidence type="ECO:0000313" key="1">
    <source>
        <dbReference type="EMBL" id="GIZ05083.1"/>
    </source>
</evidence>
<dbReference type="AlphaFoldDB" id="A0AAV4YCS8"/>
<gene>
    <name evidence="1" type="ORF">CEXT_25411</name>
</gene>
<name>A0AAV4YCS8_CAEEX</name>
<evidence type="ECO:0000313" key="2">
    <source>
        <dbReference type="Proteomes" id="UP001054945"/>
    </source>
</evidence>